<gene>
    <name evidence="6" type="ORF">SI7747_05006005</name>
</gene>
<dbReference type="Pfam" id="PF00011">
    <property type="entry name" value="HSP20"/>
    <property type="match status" value="1"/>
</dbReference>
<dbReference type="PANTHER" id="PTHR46733:SF2">
    <property type="entry name" value="25.3 KDA HEAT SHOCK PROTEIN, CHLOROPLASTIC-LIKE"/>
    <property type="match status" value="1"/>
</dbReference>
<evidence type="ECO:0000256" key="2">
    <source>
        <dbReference type="PROSITE-ProRule" id="PRU00285"/>
    </source>
</evidence>
<evidence type="ECO:0000256" key="4">
    <source>
        <dbReference type="SAM" id="MobiDB-lite"/>
    </source>
</evidence>
<proteinExistence type="inferred from homology"/>
<dbReference type="GO" id="GO:0009408">
    <property type="term" value="P:response to heat"/>
    <property type="evidence" value="ECO:0007669"/>
    <property type="project" value="InterPro"/>
</dbReference>
<protein>
    <recommendedName>
        <fullName evidence="5">SHSP domain-containing protein</fullName>
    </recommendedName>
</protein>
<dbReference type="PROSITE" id="PS01031">
    <property type="entry name" value="SHSP"/>
    <property type="match status" value="1"/>
</dbReference>
<dbReference type="CDD" id="cd06464">
    <property type="entry name" value="ACD_sHsps-like"/>
    <property type="match status" value="1"/>
</dbReference>
<accession>A0A7I8IQ09</accession>
<dbReference type="EMBL" id="CACRZD030000005">
    <property type="protein sequence ID" value="CAA6659583.1"/>
    <property type="molecule type" value="Genomic_DNA"/>
</dbReference>
<name>A0A7I8IQ09_SPIIN</name>
<sequence length="211" mass="22909">MASAVSNFKSTLSAPFSPSSPGSTRQQFALVAGAHLPGPFPAPSGCPSAGKGADAPLEPLEAKGKRRRRSKSSCTVPTTSSPGKLLRMPPSVCIIPFLRGRTPWEIKEGVGDYNMRFDMPGMARDDVRVWVEGNMLVVKAEKLPSSGSEDRQQGEKEQDEAWSAKSYGRYNSRILLPDHIVVDKIKAEVKDGVLYITIPKASRKVVDIDVQ</sequence>
<keyword evidence="1" id="KW-0346">Stress response</keyword>
<dbReference type="SUPFAM" id="SSF49764">
    <property type="entry name" value="HSP20-like chaperones"/>
    <property type="match status" value="1"/>
</dbReference>
<evidence type="ECO:0000259" key="5">
    <source>
        <dbReference type="PROSITE" id="PS01031"/>
    </source>
</evidence>
<feature type="domain" description="SHSP" evidence="5">
    <location>
        <begin position="95"/>
        <end position="211"/>
    </location>
</feature>
<keyword evidence="7" id="KW-1185">Reference proteome</keyword>
<organism evidence="6">
    <name type="scientific">Spirodela intermedia</name>
    <name type="common">Intermediate duckweed</name>
    <dbReference type="NCBI Taxonomy" id="51605"/>
    <lineage>
        <taxon>Eukaryota</taxon>
        <taxon>Viridiplantae</taxon>
        <taxon>Streptophyta</taxon>
        <taxon>Embryophyta</taxon>
        <taxon>Tracheophyta</taxon>
        <taxon>Spermatophyta</taxon>
        <taxon>Magnoliopsida</taxon>
        <taxon>Liliopsida</taxon>
        <taxon>Araceae</taxon>
        <taxon>Lemnoideae</taxon>
        <taxon>Spirodela</taxon>
    </lineage>
</organism>
<dbReference type="Proteomes" id="UP001189122">
    <property type="component" value="Unassembled WGS sequence"/>
</dbReference>
<dbReference type="AlphaFoldDB" id="A0A7I8IQ09"/>
<dbReference type="InterPro" id="IPR008978">
    <property type="entry name" value="HSP20-like_chaperone"/>
</dbReference>
<feature type="region of interest" description="Disordered" evidence="4">
    <location>
        <begin position="1"/>
        <end position="83"/>
    </location>
</feature>
<feature type="compositionally biased region" description="Polar residues" evidence="4">
    <location>
        <begin position="1"/>
        <end position="27"/>
    </location>
</feature>
<dbReference type="InterPro" id="IPR002068">
    <property type="entry name" value="A-crystallin/Hsp20_dom"/>
</dbReference>
<dbReference type="InterPro" id="IPR044587">
    <property type="entry name" value="HSP21-like"/>
</dbReference>
<reference evidence="6 7" key="1">
    <citation type="submission" date="2019-12" db="EMBL/GenBank/DDBJ databases">
        <authorList>
            <person name="Scholz U."/>
            <person name="Mascher M."/>
            <person name="Fiebig A."/>
        </authorList>
    </citation>
    <scope>NUCLEOTIDE SEQUENCE</scope>
</reference>
<dbReference type="Gene3D" id="2.60.40.790">
    <property type="match status" value="1"/>
</dbReference>
<comment type="similarity">
    <text evidence="2 3">Belongs to the small heat shock protein (HSP20) family.</text>
</comment>
<evidence type="ECO:0000313" key="6">
    <source>
        <dbReference type="EMBL" id="CAA2619836.1"/>
    </source>
</evidence>
<evidence type="ECO:0000256" key="3">
    <source>
        <dbReference type="RuleBase" id="RU003616"/>
    </source>
</evidence>
<evidence type="ECO:0000313" key="7">
    <source>
        <dbReference type="Proteomes" id="UP001189122"/>
    </source>
</evidence>
<dbReference type="EMBL" id="LR743592">
    <property type="protein sequence ID" value="CAA2619836.1"/>
    <property type="molecule type" value="Genomic_DNA"/>
</dbReference>
<feature type="region of interest" description="Disordered" evidence="4">
    <location>
        <begin position="141"/>
        <end position="162"/>
    </location>
</feature>
<evidence type="ECO:0000256" key="1">
    <source>
        <dbReference type="ARBA" id="ARBA00023016"/>
    </source>
</evidence>
<dbReference type="PANTHER" id="PTHR46733">
    <property type="entry name" value="26.5 KDA HEAT SHOCK PROTEIN, MITOCHONDRIAL"/>
    <property type="match status" value="1"/>
</dbReference>